<accession>A0ABT4VK47</accession>
<gene>
    <name evidence="4" type="ORF">OOZ53_06980</name>
</gene>
<evidence type="ECO:0000259" key="2">
    <source>
        <dbReference type="Pfam" id="PF00501"/>
    </source>
</evidence>
<dbReference type="Gene3D" id="3.40.50.12780">
    <property type="entry name" value="N-terminal domain of ligase-like"/>
    <property type="match status" value="1"/>
</dbReference>
<dbReference type="Proteomes" id="UP001148313">
    <property type="component" value="Unassembled WGS sequence"/>
</dbReference>
<evidence type="ECO:0000256" key="1">
    <source>
        <dbReference type="ARBA" id="ARBA00022723"/>
    </source>
</evidence>
<comment type="caution">
    <text evidence="4">The sequence shown here is derived from an EMBL/GenBank/DDBJ whole genome shotgun (WGS) entry which is preliminary data.</text>
</comment>
<organism evidence="4 5">
    <name type="scientific">Hoeflea poritis</name>
    <dbReference type="NCBI Taxonomy" id="2993659"/>
    <lineage>
        <taxon>Bacteria</taxon>
        <taxon>Pseudomonadati</taxon>
        <taxon>Pseudomonadota</taxon>
        <taxon>Alphaproteobacteria</taxon>
        <taxon>Hyphomicrobiales</taxon>
        <taxon>Rhizobiaceae</taxon>
        <taxon>Hoeflea</taxon>
    </lineage>
</organism>
<dbReference type="PANTHER" id="PTHR43201">
    <property type="entry name" value="ACYL-COA SYNTHETASE"/>
    <property type="match status" value="1"/>
</dbReference>
<feature type="domain" description="AMP-dependent synthetase/ligase" evidence="2">
    <location>
        <begin position="18"/>
        <end position="358"/>
    </location>
</feature>
<dbReference type="Pfam" id="PF00501">
    <property type="entry name" value="AMP-binding"/>
    <property type="match status" value="1"/>
</dbReference>
<dbReference type="RefSeq" id="WP_271088645.1">
    <property type="nucleotide sequence ID" value="NZ_JAPJZH010000003.1"/>
</dbReference>
<dbReference type="SUPFAM" id="SSF56801">
    <property type="entry name" value="Acetyl-CoA synthetase-like"/>
    <property type="match status" value="1"/>
</dbReference>
<keyword evidence="1" id="KW-0479">Metal-binding</keyword>
<keyword evidence="5" id="KW-1185">Reference proteome</keyword>
<dbReference type="EMBL" id="JAPJZH010000003">
    <property type="protein sequence ID" value="MDA4845088.1"/>
    <property type="molecule type" value="Genomic_DNA"/>
</dbReference>
<dbReference type="Pfam" id="PF13193">
    <property type="entry name" value="AMP-binding_C"/>
    <property type="match status" value="1"/>
</dbReference>
<dbReference type="InterPro" id="IPR020845">
    <property type="entry name" value="AMP-binding_CS"/>
</dbReference>
<dbReference type="InterPro" id="IPR042099">
    <property type="entry name" value="ANL_N_sf"/>
</dbReference>
<sequence length="495" mass="53830">MNPFEASQSTVYPLVAMRAKVSPDASALMDGHRKLTYGQLVEKVDRVAADLAGRKVARGDRIAVISENCIEYTILQLAAAKLGVITACQNWRLAAGELSYCIELVEPRLVAASDRYLDLAAETAGDVPVCRMDGFDADGQTECAAQPEDGLFIIFTSGTTGRPKAAVISHRAQLTRMAGSRLDLGMRQSDGYISWAPMFHMGGTEHLVSTLMCGGPGYVFDGFDADQIIDALEACHIGWLLLVPATIEPLIARLRERQPRIRTVRAVGCMADLVPRSVMDEISTLLDAPFLNSFGSTETGLPPLSGDLIAPGSERESLAKRLSVLTELRLVGADGRDVADGEAGEAWVRGPTLFSGYWNNPEANARDFDQGWFHMGDMFRVTAHGYEFTGRSKYLIKSGGENIYPAEIERILLADARVADAIVVKKPDTRWGEVPVAVVARNSDALTEELVMEMCRTELAGYKCPKKVVFVALEDLPRSVSGKIVREAVEEMVAA</sequence>
<dbReference type="Gene3D" id="3.30.300.30">
    <property type="match status" value="1"/>
</dbReference>
<dbReference type="PROSITE" id="PS00455">
    <property type="entry name" value="AMP_BINDING"/>
    <property type="match status" value="1"/>
</dbReference>
<reference evidence="4" key="1">
    <citation type="submission" date="2022-11" db="EMBL/GenBank/DDBJ databases">
        <title>Hoeflea poritis sp. nov., isolated from scleractinian coral Porites lutea.</title>
        <authorList>
            <person name="Zhang G."/>
            <person name="Wei Q."/>
            <person name="Cai L."/>
        </authorList>
    </citation>
    <scope>NUCLEOTIDE SEQUENCE</scope>
    <source>
        <strain evidence="4">E7-10</strain>
    </source>
</reference>
<feature type="domain" description="AMP-binding enzyme C-terminal" evidence="3">
    <location>
        <begin position="407"/>
        <end position="483"/>
    </location>
</feature>
<name>A0ABT4VK47_9HYPH</name>
<evidence type="ECO:0000259" key="3">
    <source>
        <dbReference type="Pfam" id="PF13193"/>
    </source>
</evidence>
<dbReference type="InterPro" id="IPR045851">
    <property type="entry name" value="AMP-bd_C_sf"/>
</dbReference>
<dbReference type="InterPro" id="IPR000873">
    <property type="entry name" value="AMP-dep_synth/lig_dom"/>
</dbReference>
<proteinExistence type="predicted"/>
<evidence type="ECO:0000313" key="4">
    <source>
        <dbReference type="EMBL" id="MDA4845088.1"/>
    </source>
</evidence>
<dbReference type="PANTHER" id="PTHR43201:SF32">
    <property type="entry name" value="2-SUCCINYLBENZOATE--COA LIGASE, CHLOROPLASTIC_PEROXISOMAL"/>
    <property type="match status" value="1"/>
</dbReference>
<protein>
    <submittedName>
        <fullName evidence="4">AMP-binding protein</fullName>
    </submittedName>
</protein>
<dbReference type="InterPro" id="IPR025110">
    <property type="entry name" value="AMP-bd_C"/>
</dbReference>
<evidence type="ECO:0000313" key="5">
    <source>
        <dbReference type="Proteomes" id="UP001148313"/>
    </source>
</evidence>